<accession>A0A8X6MV85</accession>
<dbReference type="InterPro" id="IPR036273">
    <property type="entry name" value="CRAL/TRIO_N_dom_sf"/>
</dbReference>
<evidence type="ECO:0000313" key="1">
    <source>
        <dbReference type="EMBL" id="GFS79819.1"/>
    </source>
</evidence>
<dbReference type="GO" id="GO:0005737">
    <property type="term" value="C:cytoplasm"/>
    <property type="evidence" value="ECO:0007669"/>
    <property type="project" value="TreeGrafter"/>
</dbReference>
<dbReference type="OrthoDB" id="6430819at2759"/>
<organism evidence="1 2">
    <name type="scientific">Nephila pilipes</name>
    <name type="common">Giant wood spider</name>
    <name type="synonym">Nephila maculata</name>
    <dbReference type="NCBI Taxonomy" id="299642"/>
    <lineage>
        <taxon>Eukaryota</taxon>
        <taxon>Metazoa</taxon>
        <taxon>Ecdysozoa</taxon>
        <taxon>Arthropoda</taxon>
        <taxon>Chelicerata</taxon>
        <taxon>Arachnida</taxon>
        <taxon>Araneae</taxon>
        <taxon>Araneomorphae</taxon>
        <taxon>Entelegynae</taxon>
        <taxon>Araneoidea</taxon>
        <taxon>Nephilidae</taxon>
        <taxon>Nephila</taxon>
    </lineage>
</organism>
<dbReference type="EMBL" id="BMAW01097490">
    <property type="protein sequence ID" value="GFS79819.1"/>
    <property type="molecule type" value="Genomic_DNA"/>
</dbReference>
<dbReference type="PANTHER" id="PTHR23324">
    <property type="entry name" value="SEC14 RELATED PROTEIN"/>
    <property type="match status" value="1"/>
</dbReference>
<dbReference type="PANTHER" id="PTHR23324:SF83">
    <property type="entry name" value="SEC14-LIKE PROTEIN 2"/>
    <property type="match status" value="1"/>
</dbReference>
<dbReference type="Proteomes" id="UP000887013">
    <property type="component" value="Unassembled WGS sequence"/>
</dbReference>
<dbReference type="InterPro" id="IPR036865">
    <property type="entry name" value="CRAL-TRIO_dom_sf"/>
</dbReference>
<dbReference type="AlphaFoldDB" id="A0A8X6MV85"/>
<name>A0A8X6MV85_NEPPI</name>
<reference evidence="1" key="1">
    <citation type="submission" date="2020-08" db="EMBL/GenBank/DDBJ databases">
        <title>Multicomponent nature underlies the extraordinary mechanical properties of spider dragline silk.</title>
        <authorList>
            <person name="Kono N."/>
            <person name="Nakamura H."/>
            <person name="Mori M."/>
            <person name="Yoshida Y."/>
            <person name="Ohtoshi R."/>
            <person name="Malay A.D."/>
            <person name="Moran D.A.P."/>
            <person name="Tomita M."/>
            <person name="Numata K."/>
            <person name="Arakawa K."/>
        </authorList>
    </citation>
    <scope>NUCLEOTIDE SEQUENCE</scope>
</reference>
<keyword evidence="2" id="KW-1185">Reference proteome</keyword>
<gene>
    <name evidence="1" type="ORF">NPIL_407781</name>
</gene>
<evidence type="ECO:0000313" key="2">
    <source>
        <dbReference type="Proteomes" id="UP000887013"/>
    </source>
</evidence>
<comment type="caution">
    <text evidence="1">The sequence shown here is derived from an EMBL/GenBank/DDBJ whole genome shotgun (WGS) entry which is preliminary data.</text>
</comment>
<sequence length="130" mass="15314">MNFIAKQTFSNFHGATDRCTDIEDEFSFFGGGLLLKRRTIDCLTPKMLPDESIFYRFSKARNFNIKEAETMLRKYMDFRREYQIDTIVTDYNPPEVLNIYTPTSFFGFDKEGFVLRYIDVGEIDVRGKLI</sequence>
<proteinExistence type="predicted"/>
<dbReference type="InterPro" id="IPR051064">
    <property type="entry name" value="SEC14/CRAL-TRIO_domain"/>
</dbReference>
<dbReference type="SUPFAM" id="SSF46938">
    <property type="entry name" value="CRAL/TRIO N-terminal domain"/>
    <property type="match status" value="1"/>
</dbReference>
<dbReference type="Gene3D" id="3.40.525.10">
    <property type="entry name" value="CRAL-TRIO lipid binding domain"/>
    <property type="match status" value="1"/>
</dbReference>
<protein>
    <submittedName>
        <fullName evidence="1">Uncharacterized protein</fullName>
    </submittedName>
</protein>